<dbReference type="OrthoDB" id="1808778at2"/>
<dbReference type="KEGG" id="aft:BBF96_08190"/>
<feature type="domain" description="DUF6385" evidence="1">
    <location>
        <begin position="169"/>
        <end position="247"/>
    </location>
</feature>
<gene>
    <name evidence="2" type="ORF">BBF96_08190</name>
</gene>
<reference evidence="2 3" key="1">
    <citation type="submission" date="2016-07" db="EMBL/GenBank/DDBJ databases">
        <title>Genome and transcriptome analysis of iron-reducing fermentative bacteria Anoxybacter fermentans.</title>
        <authorList>
            <person name="Zeng X."/>
            <person name="Shao Z."/>
        </authorList>
    </citation>
    <scope>NUCLEOTIDE SEQUENCE [LARGE SCALE GENOMIC DNA]</scope>
    <source>
        <strain evidence="2 3">DY22613</strain>
    </source>
</reference>
<sequence>MESNLFLKTYSNAISHKHFFVAYVDLPESAVFIKNVEAKVMEIDNKIGNGFIIISGTIEVSIFYFTEGKKKVYSRKLNFSCILTMETFSHEIELRLIGKAYVIKFVLINKVQLELKICVSIQGWLVKLVSYEELNRCLTSTIICENKFISFTEKNIQVGIEPQYSKSYDISKYTTATFFIYNKGNSSKVFCQMEISPDSQIWVEDSGELTINNNEAGTLVVSTFLQYVRLKVWALSPTIIDLWLQVQG</sequence>
<dbReference type="Proteomes" id="UP000267250">
    <property type="component" value="Chromosome"/>
</dbReference>
<proteinExistence type="predicted"/>
<dbReference type="AlphaFoldDB" id="A0A3Q9HQY4"/>
<dbReference type="EMBL" id="CP016379">
    <property type="protein sequence ID" value="AZR73363.1"/>
    <property type="molecule type" value="Genomic_DNA"/>
</dbReference>
<name>A0A3Q9HQY4_9FIRM</name>
<accession>A0A3Q9HQY4</accession>
<dbReference type="RefSeq" id="WP_127016698.1">
    <property type="nucleotide sequence ID" value="NZ_CP016379.1"/>
</dbReference>
<organism evidence="2 3">
    <name type="scientific">Anoxybacter fermentans</name>
    <dbReference type="NCBI Taxonomy" id="1323375"/>
    <lineage>
        <taxon>Bacteria</taxon>
        <taxon>Bacillati</taxon>
        <taxon>Bacillota</taxon>
        <taxon>Clostridia</taxon>
        <taxon>Halanaerobiales</taxon>
        <taxon>Anoxybacter</taxon>
    </lineage>
</organism>
<dbReference type="Pfam" id="PF19912">
    <property type="entry name" value="DUF6385"/>
    <property type="match status" value="1"/>
</dbReference>
<evidence type="ECO:0000259" key="1">
    <source>
        <dbReference type="Pfam" id="PF19912"/>
    </source>
</evidence>
<dbReference type="InterPro" id="IPR045965">
    <property type="entry name" value="DUF6385"/>
</dbReference>
<evidence type="ECO:0000313" key="2">
    <source>
        <dbReference type="EMBL" id="AZR73363.1"/>
    </source>
</evidence>
<evidence type="ECO:0000313" key="3">
    <source>
        <dbReference type="Proteomes" id="UP000267250"/>
    </source>
</evidence>
<protein>
    <recommendedName>
        <fullName evidence="1">DUF6385 domain-containing protein</fullName>
    </recommendedName>
</protein>
<keyword evidence="3" id="KW-1185">Reference proteome</keyword>